<dbReference type="PANTHER" id="PTHR48063">
    <property type="entry name" value="LRR RECEPTOR-LIKE KINASE"/>
    <property type="match status" value="1"/>
</dbReference>
<dbReference type="InterPro" id="IPR046956">
    <property type="entry name" value="RLP23-like"/>
</dbReference>
<evidence type="ECO:0000256" key="2">
    <source>
        <dbReference type="ARBA" id="ARBA00022692"/>
    </source>
</evidence>
<keyword evidence="9" id="KW-1185">Reference proteome</keyword>
<proteinExistence type="predicted"/>
<name>A0A8X7ZD98_POPTO</name>
<dbReference type="OrthoDB" id="1060944at2759"/>
<reference evidence="8" key="1">
    <citation type="journal article" date="2020" name="bioRxiv">
        <title>Hybrid origin of Populus tomentosa Carr. identified through genome sequencing and phylogenomic analysis.</title>
        <authorList>
            <person name="An X."/>
            <person name="Gao K."/>
            <person name="Chen Z."/>
            <person name="Li J."/>
            <person name="Yang X."/>
            <person name="Yang X."/>
            <person name="Zhou J."/>
            <person name="Guo T."/>
            <person name="Zhao T."/>
            <person name="Huang S."/>
            <person name="Miao D."/>
            <person name="Khan W.U."/>
            <person name="Rao P."/>
            <person name="Ye M."/>
            <person name="Lei B."/>
            <person name="Liao W."/>
            <person name="Wang J."/>
            <person name="Ji L."/>
            <person name="Li Y."/>
            <person name="Guo B."/>
            <person name="Mustafa N.S."/>
            <person name="Li S."/>
            <person name="Yun Q."/>
            <person name="Keller S.R."/>
            <person name="Mao J."/>
            <person name="Zhang R."/>
            <person name="Strauss S.H."/>
        </authorList>
    </citation>
    <scope>NUCLEOTIDE SEQUENCE</scope>
    <source>
        <strain evidence="8">GM15</strain>
        <tissue evidence="8">Leaf</tissue>
    </source>
</reference>
<dbReference type="InterPro" id="IPR001611">
    <property type="entry name" value="Leu-rich_rpt"/>
</dbReference>
<evidence type="ECO:0000313" key="8">
    <source>
        <dbReference type="EMBL" id="KAG6764313.1"/>
    </source>
</evidence>
<dbReference type="Proteomes" id="UP000886885">
    <property type="component" value="Chromosome 8D"/>
</dbReference>
<protein>
    <recommendedName>
        <fullName evidence="10">Leucine-rich repeat-containing N-terminal plant-type domain-containing protein</fullName>
    </recommendedName>
</protein>
<keyword evidence="5" id="KW-0472">Membrane</keyword>
<dbReference type="Pfam" id="PF00560">
    <property type="entry name" value="LRR_1"/>
    <property type="match status" value="7"/>
</dbReference>
<keyword evidence="7" id="KW-0325">Glycoprotein</keyword>
<dbReference type="AlphaFoldDB" id="A0A8X7ZD98"/>
<accession>A0A8X7ZD98</accession>
<keyword evidence="3" id="KW-0732">Signal</keyword>
<comment type="caution">
    <text evidence="8">The sequence shown here is derived from an EMBL/GenBank/DDBJ whole genome shotgun (WGS) entry which is preliminary data.</text>
</comment>
<keyword evidence="6" id="KW-0675">Receptor</keyword>
<evidence type="ECO:0000256" key="3">
    <source>
        <dbReference type="ARBA" id="ARBA00022729"/>
    </source>
</evidence>
<comment type="subcellular location">
    <subcellularLocation>
        <location evidence="1">Membrane</location>
        <topology evidence="1">Single-pass type I membrane protein</topology>
    </subcellularLocation>
</comment>
<dbReference type="EMBL" id="JAAWWB010000016">
    <property type="protein sequence ID" value="KAG6764313.1"/>
    <property type="molecule type" value="Genomic_DNA"/>
</dbReference>
<evidence type="ECO:0000313" key="9">
    <source>
        <dbReference type="Proteomes" id="UP000886885"/>
    </source>
</evidence>
<evidence type="ECO:0000256" key="5">
    <source>
        <dbReference type="ARBA" id="ARBA00023136"/>
    </source>
</evidence>
<evidence type="ECO:0000256" key="1">
    <source>
        <dbReference type="ARBA" id="ARBA00004479"/>
    </source>
</evidence>
<gene>
    <name evidence="8" type="ORF">POTOM_031778</name>
</gene>
<dbReference type="PANTHER" id="PTHR48063:SF112">
    <property type="entry name" value="RECEPTOR LIKE PROTEIN 30-LIKE"/>
    <property type="match status" value="1"/>
</dbReference>
<evidence type="ECO:0000256" key="6">
    <source>
        <dbReference type="ARBA" id="ARBA00023170"/>
    </source>
</evidence>
<sequence>MDHSNRLSPWIGEDCCIWKGVACSRTSRNVVKLDLRNQFQLDELDIPYFDFYPGNYSCVYLKGDINPSLLDFKHLDCHLPSIPQFLKVDFTSLELLDPSQNGFDSAIPPWLFNFSNIQHLDLSKNAFNGSIPSVISSCKFLEGLDLHGNNLKGEIQNTLTNLCSPSGCIHNSLKMLNPGSNWFTDYLPDQLRQFKHLEYLNLESNSFQGPTPVSLGRLSSLRHSLCKLKAFKGAELVFKFFCYRFSPEWVPPFQLQGIAMPSCRLGPQFPQWLQTQKDVRFLEMSNASIYDNIPDWNIHLMGNKFEGPLATTPPGVFMLDLSNNSLSGSIPEDTELHELCLFGNQLNGSIPFSICKMKDLQILDLSKNRLSGRLPGCWRQFSEKFSLEILIIHSNEFDGGIPLELCHLSQLRVLNLERNRISGTIPHCFSNFSAMIGEARTAEHWLYAGEYDENAVVSLKGRGLDIPRHLNFSFPLTFPATICLERFQKR</sequence>
<evidence type="ECO:0000256" key="4">
    <source>
        <dbReference type="ARBA" id="ARBA00022989"/>
    </source>
</evidence>
<organism evidence="8 9">
    <name type="scientific">Populus tomentosa</name>
    <name type="common">Chinese white poplar</name>
    <dbReference type="NCBI Taxonomy" id="118781"/>
    <lineage>
        <taxon>Eukaryota</taxon>
        <taxon>Viridiplantae</taxon>
        <taxon>Streptophyta</taxon>
        <taxon>Embryophyta</taxon>
        <taxon>Tracheophyta</taxon>
        <taxon>Spermatophyta</taxon>
        <taxon>Magnoliopsida</taxon>
        <taxon>eudicotyledons</taxon>
        <taxon>Gunneridae</taxon>
        <taxon>Pentapetalae</taxon>
        <taxon>rosids</taxon>
        <taxon>fabids</taxon>
        <taxon>Malpighiales</taxon>
        <taxon>Salicaceae</taxon>
        <taxon>Saliceae</taxon>
        <taxon>Populus</taxon>
    </lineage>
</organism>
<evidence type="ECO:0000256" key="7">
    <source>
        <dbReference type="ARBA" id="ARBA00023180"/>
    </source>
</evidence>
<dbReference type="GO" id="GO:0016020">
    <property type="term" value="C:membrane"/>
    <property type="evidence" value="ECO:0007669"/>
    <property type="project" value="UniProtKB-SubCell"/>
</dbReference>
<keyword evidence="2" id="KW-0812">Transmembrane</keyword>
<keyword evidence="4" id="KW-1133">Transmembrane helix</keyword>
<evidence type="ECO:0008006" key="10">
    <source>
        <dbReference type="Google" id="ProtNLM"/>
    </source>
</evidence>